<dbReference type="KEGG" id="tlt:OCC_07903"/>
<gene>
    <name evidence="2" type="ORF">OCC_07903</name>
</gene>
<evidence type="ECO:0000259" key="1">
    <source>
        <dbReference type="Pfam" id="PF01936"/>
    </source>
</evidence>
<dbReference type="Gene3D" id="3.40.50.1010">
    <property type="entry name" value="5'-nuclease"/>
    <property type="match status" value="1"/>
</dbReference>
<evidence type="ECO:0000313" key="2">
    <source>
        <dbReference type="EMBL" id="EHR79374.1"/>
    </source>
</evidence>
<dbReference type="PANTHER" id="PTHR35811">
    <property type="entry name" value="SLR1870 PROTEIN"/>
    <property type="match status" value="1"/>
</dbReference>
<evidence type="ECO:0000313" key="3">
    <source>
        <dbReference type="Proteomes" id="UP000015502"/>
    </source>
</evidence>
<dbReference type="EMBL" id="CP006670">
    <property type="protein sequence ID" value="EHR79374.1"/>
    <property type="molecule type" value="Genomic_DNA"/>
</dbReference>
<protein>
    <recommendedName>
        <fullName evidence="1">NYN domain-containing protein</fullName>
    </recommendedName>
</protein>
<dbReference type="AlphaFoldDB" id="H3ZKX3"/>
<keyword evidence="3" id="KW-1185">Reference proteome</keyword>
<feature type="domain" description="NYN" evidence="1">
    <location>
        <begin position="7"/>
        <end position="137"/>
    </location>
</feature>
<dbReference type="Pfam" id="PF01936">
    <property type="entry name" value="NYN"/>
    <property type="match status" value="1"/>
</dbReference>
<accession>H3ZKX3</accession>
<dbReference type="OrthoDB" id="98492at2157"/>
<name>H3ZKX3_THELN</name>
<dbReference type="CDD" id="cd18726">
    <property type="entry name" value="PIN_LabA-like"/>
    <property type="match status" value="1"/>
</dbReference>
<sequence>MLMSKLIALLVNEPNVLLKKFDFNLGNILSAVKGLGRIIVGKVVLNHNAPLKLVEAVISLGLEPIVVNGRVDVAFTVEAMRLIYNPKINALALAIRDAHFLPILFEAKRVGKEVIVVGPREGLSEALQNAADKVITLGKA</sequence>
<dbReference type="HOGENOM" id="CLU_100862_1_1_2"/>
<dbReference type="RefSeq" id="WP_004066883.1">
    <property type="nucleotide sequence ID" value="NC_022084.1"/>
</dbReference>
<dbReference type="InterPro" id="IPR021139">
    <property type="entry name" value="NYN"/>
</dbReference>
<organism evidence="2 3">
    <name type="scientific">Thermococcus litoralis (strain ATCC 51850 / DSM 5473 / JCM 8560 / NS-C)</name>
    <dbReference type="NCBI Taxonomy" id="523849"/>
    <lineage>
        <taxon>Archaea</taxon>
        <taxon>Methanobacteriati</taxon>
        <taxon>Methanobacteriota</taxon>
        <taxon>Thermococci</taxon>
        <taxon>Thermococcales</taxon>
        <taxon>Thermococcaceae</taxon>
        <taxon>Thermococcus</taxon>
    </lineage>
</organism>
<dbReference type="GeneID" id="16550341"/>
<proteinExistence type="predicted"/>
<dbReference type="STRING" id="523849.OCC_07903"/>
<dbReference type="PaxDb" id="523849-OCC_07903"/>
<reference evidence="2 3" key="1">
    <citation type="journal article" date="2012" name="J. Bacteriol.">
        <title>Genome sequence of the model hyperthermophilic archaeon Thermococcus litoralis NS-C.</title>
        <authorList>
            <person name="Gardner A.F."/>
            <person name="Kumar S."/>
            <person name="Perler F.B."/>
        </authorList>
    </citation>
    <scope>NUCLEOTIDE SEQUENCE [LARGE SCALE GENOMIC DNA]</scope>
    <source>
        <strain evidence="3">ATCC 51850 / DSM 5473 / JCM 8560 / NS-C</strain>
    </source>
</reference>
<dbReference type="GO" id="GO:0004540">
    <property type="term" value="F:RNA nuclease activity"/>
    <property type="evidence" value="ECO:0007669"/>
    <property type="project" value="InterPro"/>
</dbReference>
<dbReference type="PANTHER" id="PTHR35811:SF1">
    <property type="entry name" value="HTH OST-TYPE DOMAIN-CONTAINING PROTEIN"/>
    <property type="match status" value="1"/>
</dbReference>
<dbReference type="Proteomes" id="UP000015502">
    <property type="component" value="Chromosome"/>
</dbReference>